<feature type="region of interest" description="Disordered" evidence="1">
    <location>
        <begin position="46"/>
        <end position="74"/>
    </location>
</feature>
<organism evidence="2">
    <name type="scientific">Arundo donax</name>
    <name type="common">Giant reed</name>
    <name type="synonym">Donax arundinaceus</name>
    <dbReference type="NCBI Taxonomy" id="35708"/>
    <lineage>
        <taxon>Eukaryota</taxon>
        <taxon>Viridiplantae</taxon>
        <taxon>Streptophyta</taxon>
        <taxon>Embryophyta</taxon>
        <taxon>Tracheophyta</taxon>
        <taxon>Spermatophyta</taxon>
        <taxon>Magnoliopsida</taxon>
        <taxon>Liliopsida</taxon>
        <taxon>Poales</taxon>
        <taxon>Poaceae</taxon>
        <taxon>PACMAD clade</taxon>
        <taxon>Arundinoideae</taxon>
        <taxon>Arundineae</taxon>
        <taxon>Arundo</taxon>
    </lineage>
</organism>
<sequence>MMTTRLRAAAVLAQIRAVMVPTVGSPGSEPSMRAMALPPALMSPPLFNPTASSTPSSSKFLRVELDKRRPGLQR</sequence>
<reference evidence="2" key="2">
    <citation type="journal article" date="2015" name="Data Brief">
        <title>Shoot transcriptome of the giant reed, Arundo donax.</title>
        <authorList>
            <person name="Barrero R.A."/>
            <person name="Guerrero F.D."/>
            <person name="Moolhuijzen P."/>
            <person name="Goolsby J.A."/>
            <person name="Tidwell J."/>
            <person name="Bellgard S.E."/>
            <person name="Bellgard M.I."/>
        </authorList>
    </citation>
    <scope>NUCLEOTIDE SEQUENCE</scope>
    <source>
        <tissue evidence="2">Shoot tissue taken approximately 20 cm above the soil surface</tissue>
    </source>
</reference>
<dbReference type="EMBL" id="GBRH01241231">
    <property type="protein sequence ID" value="JAD56664.1"/>
    <property type="molecule type" value="Transcribed_RNA"/>
</dbReference>
<feature type="compositionally biased region" description="Polar residues" evidence="1">
    <location>
        <begin position="49"/>
        <end position="59"/>
    </location>
</feature>
<dbReference type="AlphaFoldDB" id="A0A0A9AY69"/>
<proteinExistence type="predicted"/>
<protein>
    <submittedName>
        <fullName evidence="2">Uncharacterized protein</fullName>
    </submittedName>
</protein>
<feature type="compositionally biased region" description="Basic and acidic residues" evidence="1">
    <location>
        <begin position="61"/>
        <end position="74"/>
    </location>
</feature>
<accession>A0A0A9AY69</accession>
<evidence type="ECO:0000256" key="1">
    <source>
        <dbReference type="SAM" id="MobiDB-lite"/>
    </source>
</evidence>
<evidence type="ECO:0000313" key="2">
    <source>
        <dbReference type="EMBL" id="JAD56664.1"/>
    </source>
</evidence>
<reference evidence="2" key="1">
    <citation type="submission" date="2014-09" db="EMBL/GenBank/DDBJ databases">
        <authorList>
            <person name="Magalhaes I.L.F."/>
            <person name="Oliveira U."/>
            <person name="Santos F.R."/>
            <person name="Vidigal T.H.D.A."/>
            <person name="Brescovit A.D."/>
            <person name="Santos A.J."/>
        </authorList>
    </citation>
    <scope>NUCLEOTIDE SEQUENCE</scope>
    <source>
        <tissue evidence="2">Shoot tissue taken approximately 20 cm above the soil surface</tissue>
    </source>
</reference>
<name>A0A0A9AY69_ARUDO</name>